<evidence type="ECO:0000256" key="3">
    <source>
        <dbReference type="HAMAP-Rule" id="MF_02225"/>
    </source>
</evidence>
<dbReference type="GO" id="GO:0071513">
    <property type="term" value="C:phosphopantothenoylcysteine decarboxylase complex"/>
    <property type="evidence" value="ECO:0007669"/>
    <property type="project" value="TreeGrafter"/>
</dbReference>
<comment type="cofactor">
    <cofactor evidence="3">
        <name>FMN</name>
        <dbReference type="ChEBI" id="CHEBI:58210"/>
    </cofactor>
    <text evidence="3">Binds 1 FMN per subunit.</text>
</comment>
<comment type="similarity">
    <text evidence="3 4">In the N-terminal section; belongs to the HFCD (homo-oligomeric flavin containing Cys decarboxylase) superfamily.</text>
</comment>
<dbReference type="PANTHER" id="PTHR14359">
    <property type="entry name" value="HOMO-OLIGOMERIC FLAVIN CONTAINING CYS DECARBOXYLASE FAMILY"/>
    <property type="match status" value="1"/>
</dbReference>
<dbReference type="UniPathway" id="UPA00241">
    <property type="reaction ID" value="UER00353"/>
</dbReference>
<dbReference type="GO" id="GO:0015937">
    <property type="term" value="P:coenzyme A biosynthetic process"/>
    <property type="evidence" value="ECO:0007669"/>
    <property type="project" value="UniProtKB-UniRule"/>
</dbReference>
<dbReference type="InterPro" id="IPR036551">
    <property type="entry name" value="Flavin_trans-like"/>
</dbReference>
<comment type="similarity">
    <text evidence="3 4">In the C-terminal section; belongs to the PPC synthetase family.</text>
</comment>
<dbReference type="NCBIfam" id="TIGR00521">
    <property type="entry name" value="coaBC_dfp"/>
    <property type="match status" value="1"/>
</dbReference>
<keyword evidence="3" id="KW-0511">Multifunctional enzyme</keyword>
<dbReference type="GO" id="GO:0015941">
    <property type="term" value="P:pantothenate catabolic process"/>
    <property type="evidence" value="ECO:0007669"/>
    <property type="project" value="InterPro"/>
</dbReference>
<feature type="binding site" evidence="3">
    <location>
        <position position="326"/>
    </location>
    <ligand>
        <name>CTP</name>
        <dbReference type="ChEBI" id="CHEBI:37563"/>
    </ligand>
</feature>
<evidence type="ECO:0000256" key="1">
    <source>
        <dbReference type="ARBA" id="ARBA00022793"/>
    </source>
</evidence>
<evidence type="ECO:0000259" key="5">
    <source>
        <dbReference type="Pfam" id="PF02441"/>
    </source>
</evidence>
<dbReference type="PANTHER" id="PTHR14359:SF6">
    <property type="entry name" value="PHOSPHOPANTOTHENOYLCYSTEINE DECARBOXYLASE"/>
    <property type="match status" value="1"/>
</dbReference>
<evidence type="ECO:0000256" key="4">
    <source>
        <dbReference type="RuleBase" id="RU364078"/>
    </source>
</evidence>
<comment type="pathway">
    <text evidence="3 4">Cofactor biosynthesis; coenzyme A biosynthesis; CoA from (R)-pantothenate: step 2/5.</text>
</comment>
<feature type="region of interest" description="Phosphopantothenate--cysteine ligase" evidence="3">
    <location>
        <begin position="183"/>
        <end position="391"/>
    </location>
</feature>
<keyword evidence="3 4" id="KW-0285">Flavoprotein</keyword>
<dbReference type="SUPFAM" id="SSF52507">
    <property type="entry name" value="Homo-oligomeric flavin-containing Cys decarboxylases, HFCD"/>
    <property type="match status" value="1"/>
</dbReference>
<dbReference type="EC" id="6.3.2.5" evidence="3"/>
<dbReference type="AlphaFoldDB" id="A0A235BX32"/>
<keyword evidence="3" id="KW-0479">Metal-binding</keyword>
<dbReference type="GO" id="GO:0004632">
    <property type="term" value="F:phosphopantothenate--cysteine ligase activity"/>
    <property type="evidence" value="ECO:0007669"/>
    <property type="project" value="UniProtKB-UniRule"/>
</dbReference>
<accession>A0A235BX32</accession>
<feature type="region of interest" description="Phosphopantothenoylcysteine decarboxylase" evidence="3">
    <location>
        <begin position="1"/>
        <end position="182"/>
    </location>
</feature>
<comment type="catalytic activity">
    <reaction evidence="3 4">
        <text>N-[(R)-4-phosphopantothenoyl]-L-cysteine + H(+) = (R)-4'-phosphopantetheine + CO2</text>
        <dbReference type="Rhea" id="RHEA:16793"/>
        <dbReference type="ChEBI" id="CHEBI:15378"/>
        <dbReference type="ChEBI" id="CHEBI:16526"/>
        <dbReference type="ChEBI" id="CHEBI:59458"/>
        <dbReference type="ChEBI" id="CHEBI:61723"/>
        <dbReference type="EC" id="4.1.1.36"/>
    </reaction>
</comment>
<evidence type="ECO:0000313" key="7">
    <source>
        <dbReference type="EMBL" id="OYD16913.1"/>
    </source>
</evidence>
<comment type="catalytic activity">
    <reaction evidence="3 4">
        <text>(R)-4'-phosphopantothenate + L-cysteine + CTP = N-[(R)-4-phosphopantothenoyl]-L-cysteine + CMP + diphosphate + H(+)</text>
        <dbReference type="Rhea" id="RHEA:19397"/>
        <dbReference type="ChEBI" id="CHEBI:10986"/>
        <dbReference type="ChEBI" id="CHEBI:15378"/>
        <dbReference type="ChEBI" id="CHEBI:33019"/>
        <dbReference type="ChEBI" id="CHEBI:35235"/>
        <dbReference type="ChEBI" id="CHEBI:37563"/>
        <dbReference type="ChEBI" id="CHEBI:59458"/>
        <dbReference type="ChEBI" id="CHEBI:60377"/>
        <dbReference type="EC" id="6.3.2.5"/>
    </reaction>
</comment>
<dbReference type="Proteomes" id="UP000215215">
    <property type="component" value="Unassembled WGS sequence"/>
</dbReference>
<comment type="caution">
    <text evidence="3">Lacks conserved residue(s) required for the propagation of feature annotation.</text>
</comment>
<dbReference type="GO" id="GO:0010181">
    <property type="term" value="F:FMN binding"/>
    <property type="evidence" value="ECO:0007669"/>
    <property type="project" value="UniProtKB-UniRule"/>
</dbReference>
<name>A0A235BX32_UNCW3</name>
<dbReference type="GO" id="GO:0046872">
    <property type="term" value="F:metal ion binding"/>
    <property type="evidence" value="ECO:0007669"/>
    <property type="project" value="UniProtKB-KW"/>
</dbReference>
<proteinExistence type="inferred from homology"/>
<dbReference type="EMBL" id="NOZQ01000045">
    <property type="protein sequence ID" value="OYD16913.1"/>
    <property type="molecule type" value="Genomic_DNA"/>
</dbReference>
<organism evidence="7 8">
    <name type="scientific">candidate division WOR-3 bacterium JGI_Cruoil_03_44_89</name>
    <dbReference type="NCBI Taxonomy" id="1973748"/>
    <lineage>
        <taxon>Bacteria</taxon>
        <taxon>Bacteria division WOR-3</taxon>
    </lineage>
</organism>
<feature type="binding site" evidence="3">
    <location>
        <position position="278"/>
    </location>
    <ligand>
        <name>CTP</name>
        <dbReference type="ChEBI" id="CHEBI:37563"/>
    </ligand>
</feature>
<dbReference type="InterPro" id="IPR007085">
    <property type="entry name" value="DNA/pantothenate-metab_flavo_C"/>
</dbReference>
<keyword evidence="2 3" id="KW-0456">Lyase</keyword>
<reference evidence="7 8" key="1">
    <citation type="submission" date="2017-07" db="EMBL/GenBank/DDBJ databases">
        <title>Recovery of genomes from metagenomes via a dereplication, aggregation, and scoring strategy.</title>
        <authorList>
            <person name="Sieber C.M."/>
            <person name="Probst A.J."/>
            <person name="Sharrar A."/>
            <person name="Thomas B.C."/>
            <person name="Hess M."/>
            <person name="Tringe S.G."/>
            <person name="Banfield J.F."/>
        </authorList>
    </citation>
    <scope>NUCLEOTIDE SEQUENCE [LARGE SCALE GENOMIC DNA]</scope>
    <source>
        <strain evidence="7">JGI_Cruoil_03_44_89</strain>
    </source>
</reference>
<comment type="cofactor">
    <cofactor evidence="3">
        <name>Mg(2+)</name>
        <dbReference type="ChEBI" id="CHEBI:18420"/>
    </cofactor>
</comment>
<comment type="function">
    <text evidence="3">Catalyzes two sequential steps in the biosynthesis of coenzyme A. In the first step cysteine is conjugated to 4'-phosphopantothenate to form 4-phosphopantothenoylcysteine. In the second step the latter compound is decarboxylated to form 4'-phosphopantotheine.</text>
</comment>
<feature type="binding site" evidence="3">
    <location>
        <position position="312"/>
    </location>
    <ligand>
        <name>CTP</name>
        <dbReference type="ChEBI" id="CHEBI:37563"/>
    </ligand>
</feature>
<evidence type="ECO:0000259" key="6">
    <source>
        <dbReference type="Pfam" id="PF04127"/>
    </source>
</evidence>
<dbReference type="GO" id="GO:0004633">
    <property type="term" value="F:phosphopantothenoylcysteine decarboxylase activity"/>
    <property type="evidence" value="ECO:0007669"/>
    <property type="project" value="UniProtKB-UniRule"/>
</dbReference>
<dbReference type="InterPro" id="IPR005252">
    <property type="entry name" value="CoaBC"/>
</dbReference>
<feature type="domain" description="DNA/pantothenate metabolism flavoprotein C-terminal" evidence="6">
    <location>
        <begin position="179"/>
        <end position="380"/>
    </location>
</feature>
<comment type="caution">
    <text evidence="7">The sequence shown here is derived from an EMBL/GenBank/DDBJ whole genome shotgun (WGS) entry which is preliminary data.</text>
</comment>
<evidence type="ECO:0000313" key="8">
    <source>
        <dbReference type="Proteomes" id="UP000215215"/>
    </source>
</evidence>
<keyword evidence="3" id="KW-0460">Magnesium</keyword>
<keyword evidence="3 4" id="KW-0436">Ligase</keyword>
<feature type="domain" description="Flavoprotein" evidence="5">
    <location>
        <begin position="1"/>
        <end position="169"/>
    </location>
</feature>
<protein>
    <recommendedName>
        <fullName evidence="3">Coenzyme A biosynthesis bifunctional protein CoaBC</fullName>
    </recommendedName>
    <alternativeName>
        <fullName evidence="3">DNA/pantothenate metabolism flavoprotein</fullName>
    </alternativeName>
    <alternativeName>
        <fullName evidence="3">Phosphopantothenoylcysteine synthetase/decarboxylase</fullName>
        <shortName evidence="3">PPCS-PPCDC</shortName>
    </alternativeName>
    <domain>
        <recommendedName>
            <fullName evidence="3">Phosphopantothenoylcysteine decarboxylase</fullName>
            <shortName evidence="3">PPC decarboxylase</shortName>
            <shortName evidence="3">PPC-DC</shortName>
            <ecNumber evidence="3">4.1.1.36</ecNumber>
        </recommendedName>
        <alternativeName>
            <fullName evidence="3">CoaC</fullName>
        </alternativeName>
    </domain>
    <domain>
        <recommendedName>
            <fullName evidence="3">Phosphopantothenate--cysteine ligase</fullName>
            <ecNumber evidence="3">6.3.2.5</ecNumber>
        </recommendedName>
        <alternativeName>
            <fullName evidence="3">CoaB</fullName>
        </alternativeName>
        <alternativeName>
            <fullName evidence="3">Phosphopantothenoylcysteine synthetase</fullName>
            <shortName evidence="3">PPC synthetase</shortName>
            <shortName evidence="3">PPC-S</shortName>
        </alternativeName>
    </domain>
</protein>
<feature type="binding site" evidence="3">
    <location>
        <position position="330"/>
    </location>
    <ligand>
        <name>CTP</name>
        <dbReference type="ChEBI" id="CHEBI:37563"/>
    </ligand>
</feature>
<feature type="active site" description="Proton donor" evidence="3">
    <location>
        <position position="150"/>
    </location>
</feature>
<comment type="pathway">
    <text evidence="3 4">Cofactor biosynthesis; coenzyme A biosynthesis; CoA from (R)-pantothenate: step 3/5.</text>
</comment>
<gene>
    <name evidence="3 7" type="primary">coaBC</name>
    <name evidence="7" type="ORF">CH333_02390</name>
</gene>
<evidence type="ECO:0000256" key="2">
    <source>
        <dbReference type="ARBA" id="ARBA00023239"/>
    </source>
</evidence>
<keyword evidence="3 4" id="KW-0288">FMN</keyword>
<dbReference type="Gene3D" id="3.40.50.1950">
    <property type="entry name" value="Flavin prenyltransferase-like"/>
    <property type="match status" value="1"/>
</dbReference>
<comment type="function">
    <text evidence="4">Catalyzes two steps in the biosynthesis of coenzyme A. In the first step cysteine is conjugated to 4'-phosphopantothenate to form 4-phosphopantothenoylcysteine, in the latter compound is decarboxylated to form 4'-phosphopantotheine.</text>
</comment>
<dbReference type="HAMAP" id="MF_02225">
    <property type="entry name" value="CoaBC"/>
    <property type="match status" value="1"/>
</dbReference>
<feature type="binding site" evidence="3">
    <location>
        <position position="268"/>
    </location>
    <ligand>
        <name>CTP</name>
        <dbReference type="ChEBI" id="CHEBI:37563"/>
    </ligand>
</feature>
<dbReference type="InterPro" id="IPR035929">
    <property type="entry name" value="CoaB-like_sf"/>
</dbReference>
<keyword evidence="1 3" id="KW-0210">Decarboxylase</keyword>
<dbReference type="Gene3D" id="3.40.50.10300">
    <property type="entry name" value="CoaB-like"/>
    <property type="match status" value="1"/>
</dbReference>
<dbReference type="Pfam" id="PF02441">
    <property type="entry name" value="Flavoprotein"/>
    <property type="match status" value="1"/>
</dbReference>
<sequence length="391" mass="43109">MKIVLGITGSIAAYKAIYVLREFKKRGEDVYCVLTPEAKHFVSPLTLSVLSEHKIFDEPFATREDAIHISLANNDVVLVAPATYNIIGKITAGIADDLLTSIVAATTNPVVLAPAMNPNMWYNPIMQNNIKELRELGYFIVEPEEGETACGDKGRGRLPEPHEIVDYVYNVVRESSSLCGAKILVTTGRTEEYIDPVRLITNRSSGLMGYEIAEEAKRRGASVTLVKGATDFPLPGGVRIHNARELKEILLNSLDVNDIVIMAAAVSDFRPRAVSDSKIKRNRQGLTLELEATDDILVELRERGEDKMLVGFCVESENLIEKAKKKLSKKSLDMIVANPTSVVGSKNTKFSIIGKNGNVQDYSEMSKREAAGVILDEVSSLWEKRRGKGEE</sequence>
<dbReference type="InterPro" id="IPR003382">
    <property type="entry name" value="Flavoprotein"/>
</dbReference>
<dbReference type="SUPFAM" id="SSF102645">
    <property type="entry name" value="CoaB-like"/>
    <property type="match status" value="1"/>
</dbReference>
<dbReference type="EC" id="4.1.1.36" evidence="3"/>
<dbReference type="Pfam" id="PF04127">
    <property type="entry name" value="DFP"/>
    <property type="match status" value="1"/>
</dbReference>